<evidence type="ECO:0000313" key="2">
    <source>
        <dbReference type="Proteomes" id="UP000824469"/>
    </source>
</evidence>
<evidence type="ECO:0000313" key="1">
    <source>
        <dbReference type="EMBL" id="KAH9297893.1"/>
    </source>
</evidence>
<protein>
    <submittedName>
        <fullName evidence="1">Uncharacterized protein</fullName>
    </submittedName>
</protein>
<accession>A0AA38FCT6</accession>
<proteinExistence type="predicted"/>
<organism evidence="1 2">
    <name type="scientific">Taxus chinensis</name>
    <name type="common">Chinese yew</name>
    <name type="synonym">Taxus wallichiana var. chinensis</name>
    <dbReference type="NCBI Taxonomy" id="29808"/>
    <lineage>
        <taxon>Eukaryota</taxon>
        <taxon>Viridiplantae</taxon>
        <taxon>Streptophyta</taxon>
        <taxon>Embryophyta</taxon>
        <taxon>Tracheophyta</taxon>
        <taxon>Spermatophyta</taxon>
        <taxon>Pinopsida</taxon>
        <taxon>Pinidae</taxon>
        <taxon>Conifers II</taxon>
        <taxon>Cupressales</taxon>
        <taxon>Taxaceae</taxon>
        <taxon>Taxus</taxon>
    </lineage>
</organism>
<dbReference type="EMBL" id="JAHRHJ020000010">
    <property type="protein sequence ID" value="KAH9297893.1"/>
    <property type="molecule type" value="Genomic_DNA"/>
</dbReference>
<sequence>MFDSFNIVHHERSFNAAANKLAVMGSRFGDCTISPYYGYNVEVLTRPAVPDNIKH</sequence>
<keyword evidence="2" id="KW-1185">Reference proteome</keyword>
<gene>
    <name evidence="1" type="ORF">KI387_029575</name>
</gene>
<reference evidence="1 2" key="1">
    <citation type="journal article" date="2021" name="Nat. Plants">
        <title>The Taxus genome provides insights into paclitaxel biosynthesis.</title>
        <authorList>
            <person name="Xiong X."/>
            <person name="Gou J."/>
            <person name="Liao Q."/>
            <person name="Li Y."/>
            <person name="Zhou Q."/>
            <person name="Bi G."/>
            <person name="Li C."/>
            <person name="Du R."/>
            <person name="Wang X."/>
            <person name="Sun T."/>
            <person name="Guo L."/>
            <person name="Liang H."/>
            <person name="Lu P."/>
            <person name="Wu Y."/>
            <person name="Zhang Z."/>
            <person name="Ro D.K."/>
            <person name="Shang Y."/>
            <person name="Huang S."/>
            <person name="Yan J."/>
        </authorList>
    </citation>
    <scope>NUCLEOTIDE SEQUENCE [LARGE SCALE GENOMIC DNA]</scope>
    <source>
        <strain evidence="1">Ta-2019</strain>
    </source>
</reference>
<dbReference type="AlphaFoldDB" id="A0AA38FCT6"/>
<comment type="caution">
    <text evidence="1">The sequence shown here is derived from an EMBL/GenBank/DDBJ whole genome shotgun (WGS) entry which is preliminary data.</text>
</comment>
<dbReference type="Proteomes" id="UP000824469">
    <property type="component" value="Unassembled WGS sequence"/>
</dbReference>
<name>A0AA38FCT6_TAXCH</name>
<feature type="non-terminal residue" evidence="1">
    <location>
        <position position="55"/>
    </location>
</feature>